<evidence type="ECO:0000313" key="6">
    <source>
        <dbReference type="Proteomes" id="UP000757232"/>
    </source>
</evidence>
<feature type="compositionally biased region" description="Polar residues" evidence="2">
    <location>
        <begin position="603"/>
        <end position="626"/>
    </location>
</feature>
<keyword evidence="3" id="KW-1133">Transmembrane helix</keyword>
<dbReference type="EMBL" id="LNZH02000215">
    <property type="protein sequence ID" value="OCB84595.1"/>
    <property type="molecule type" value="Genomic_DNA"/>
</dbReference>
<protein>
    <submittedName>
        <fullName evidence="5">ACBP-domain-containing protein</fullName>
    </submittedName>
</protein>
<dbReference type="InterPro" id="IPR014756">
    <property type="entry name" value="Ig_E-set"/>
</dbReference>
<feature type="region of interest" description="Disordered" evidence="2">
    <location>
        <begin position="532"/>
        <end position="652"/>
    </location>
</feature>
<evidence type="ECO:0000313" key="5">
    <source>
        <dbReference type="EMBL" id="OCB84595.1"/>
    </source>
</evidence>
<evidence type="ECO:0000259" key="4">
    <source>
        <dbReference type="PROSITE" id="PS51228"/>
    </source>
</evidence>
<keyword evidence="1" id="KW-0446">Lipid-binding</keyword>
<keyword evidence="3" id="KW-0472">Membrane</keyword>
<organism evidence="5 6">
    <name type="scientific">Sanghuangporus baumii</name>
    <name type="common">Phellinus baumii</name>
    <dbReference type="NCBI Taxonomy" id="108892"/>
    <lineage>
        <taxon>Eukaryota</taxon>
        <taxon>Fungi</taxon>
        <taxon>Dikarya</taxon>
        <taxon>Basidiomycota</taxon>
        <taxon>Agaricomycotina</taxon>
        <taxon>Agaricomycetes</taxon>
        <taxon>Hymenochaetales</taxon>
        <taxon>Hymenochaetaceae</taxon>
        <taxon>Sanghuangporus</taxon>
    </lineage>
</organism>
<accession>A0A9Q5HRE6</accession>
<feature type="domain" description="ACB" evidence="4">
    <location>
        <begin position="414"/>
        <end position="512"/>
    </location>
</feature>
<feature type="transmembrane region" description="Helical" evidence="3">
    <location>
        <begin position="923"/>
        <end position="941"/>
    </location>
</feature>
<sequence>MVNNHFASPPPFDAYSPTQDELNSRDMEPPSYPAPLSPSASHFPAENTEYAITMDDHHGKTWWTLRIPSRSPSPKSLPTFLEGDPITGIVDLNLQRPDHIKAIIIVILQVKGLVVYSAYESKAFTEVSQTIWQSDPSTHNAGLPPGNYCWPFSLQLPPTIQLPEDEATEYGLAFDGKLPPTLRSKEGHANIDYQIALRIKRSGLFHHDSKLSTFFGYYPATRPDPPSRLRTLAYEGNLPVVGPDADPEGWKTFPELSYPRGTAFPCALVLSSRNKQAIHLLSAPNALVVEMRRQLQTAIGESMVGGAIQFTEDDRVPFTKANWHPAEIHEANDVYTSTVLGELSLPPDLVPSFTLGKFECEYVVDVYPPEASGFEPVSSERLFRTPVIVTTLLAPGGKLVSDTLVAVKMDPQVIDALFDKAVEIVQALPKTGPIQTGYEEKLAMYSLYKQGMFYLEEDILPLTIGYLSFTVTSVLSPHKWTDAWAKHKDLGSYEAKWQYVEELLRVLRKYSDKTIAQDLIKELESVEGGSSNILMSGSFSKTDESDSDSDSEVERSASQGRISQSFQTDRQQQQQTGGSDADESGSDDEQADQVGQGFPGPHVTSNPGLNQSLLGRPQSSHSTNRYRTPMGDSVALSPPPGPSVPAVTNPTTHSAELLRQQQPSAYVVLPHQLPPNTSVLVQPRSVQYGPALGRSPPSMSASVPNVQPMPVFETPSAFPGPSPPLSSSAVPPTSGMSNSGASSFTNVVHPYPENMYPGHPAYRATSHHSNSPGQMPVPGQGMVSSNVTGASGRSPLERAVENVQAHLSALQERMDILEDRSFGGTAYASFGGSGGRRGSPLGSPYGSYFGAGGRGRGYESSLWRWLSEFDEGYFDWEHMGLWSVVLSPLARVTKYLGRILVFVLARRDRDGLRRHGLSPGMAILRRLLLDASFVLFVLYIARRAWRRSGVRRREVILAVKGVWRAIRGQGIEMSRQLVERGV</sequence>
<evidence type="ECO:0000256" key="1">
    <source>
        <dbReference type="ARBA" id="ARBA00023121"/>
    </source>
</evidence>
<gene>
    <name evidence="5" type="ORF">A7U60_g8582</name>
</gene>
<dbReference type="Gene3D" id="2.60.40.640">
    <property type="match status" value="1"/>
</dbReference>
<feature type="region of interest" description="Disordered" evidence="2">
    <location>
        <begin position="1"/>
        <end position="41"/>
    </location>
</feature>
<dbReference type="InterPro" id="IPR035984">
    <property type="entry name" value="Acyl-CoA-binding_sf"/>
</dbReference>
<dbReference type="PANTHER" id="PTHR23310">
    <property type="entry name" value="ACYL-COA-BINDING PROTEIN, ACBP"/>
    <property type="match status" value="1"/>
</dbReference>
<comment type="caution">
    <text evidence="5">The sequence shown here is derived from an EMBL/GenBank/DDBJ whole genome shotgun (WGS) entry which is preliminary data.</text>
</comment>
<dbReference type="AlphaFoldDB" id="A0A9Q5HRE6"/>
<dbReference type="InterPro" id="IPR000582">
    <property type="entry name" value="Acyl-CoA-binding_protein"/>
</dbReference>
<dbReference type="PROSITE" id="PS51228">
    <property type="entry name" value="ACB_2"/>
    <property type="match status" value="1"/>
</dbReference>
<feature type="compositionally biased region" description="Low complexity" evidence="2">
    <location>
        <begin position="564"/>
        <end position="579"/>
    </location>
</feature>
<dbReference type="Gene3D" id="1.20.80.10">
    <property type="match status" value="1"/>
</dbReference>
<evidence type="ECO:0000256" key="2">
    <source>
        <dbReference type="SAM" id="MobiDB-lite"/>
    </source>
</evidence>
<name>A0A9Q5HRE6_SANBA</name>
<dbReference type="Proteomes" id="UP000757232">
    <property type="component" value="Unassembled WGS sequence"/>
</dbReference>
<dbReference type="SUPFAM" id="SSF81296">
    <property type="entry name" value="E set domains"/>
    <property type="match status" value="1"/>
</dbReference>
<proteinExistence type="predicted"/>
<reference evidence="5" key="1">
    <citation type="submission" date="2016-06" db="EMBL/GenBank/DDBJ databases">
        <title>Draft Genome sequence of the fungus Inonotus baumii.</title>
        <authorList>
            <person name="Zhu H."/>
            <person name="Lin W."/>
        </authorList>
    </citation>
    <scope>NUCLEOTIDE SEQUENCE</scope>
    <source>
        <strain evidence="5">821</strain>
    </source>
</reference>
<dbReference type="PANTHER" id="PTHR23310:SF133">
    <property type="entry name" value="COA BINDING PROTEIN, PUTATIVE (AFU_ORTHOLOGUE AFUA_1G12300)-RELATED"/>
    <property type="match status" value="1"/>
</dbReference>
<keyword evidence="3" id="KW-0812">Transmembrane</keyword>
<dbReference type="GO" id="GO:0000062">
    <property type="term" value="F:fatty-acyl-CoA binding"/>
    <property type="evidence" value="ECO:0007669"/>
    <property type="project" value="InterPro"/>
</dbReference>
<feature type="region of interest" description="Disordered" evidence="2">
    <location>
        <begin position="714"/>
        <end position="738"/>
    </location>
</feature>
<evidence type="ECO:0000256" key="3">
    <source>
        <dbReference type="SAM" id="Phobius"/>
    </source>
</evidence>
<keyword evidence="6" id="KW-1185">Reference proteome</keyword>
<dbReference type="Pfam" id="PF00887">
    <property type="entry name" value="ACBP"/>
    <property type="match status" value="1"/>
</dbReference>
<dbReference type="GO" id="GO:0006631">
    <property type="term" value="P:fatty acid metabolic process"/>
    <property type="evidence" value="ECO:0007669"/>
    <property type="project" value="TreeGrafter"/>
</dbReference>
<dbReference type="OrthoDB" id="346910at2759"/>
<dbReference type="SUPFAM" id="SSF47027">
    <property type="entry name" value="Acyl-CoA binding protein"/>
    <property type="match status" value="1"/>
</dbReference>
<feature type="compositionally biased region" description="Acidic residues" evidence="2">
    <location>
        <begin position="580"/>
        <end position="591"/>
    </location>
</feature>
<dbReference type="InterPro" id="IPR014752">
    <property type="entry name" value="Arrestin-like_C"/>
</dbReference>
<feature type="compositionally biased region" description="Low complexity" evidence="2">
    <location>
        <begin position="725"/>
        <end position="734"/>
    </location>
</feature>
<dbReference type="InterPro" id="IPR014352">
    <property type="entry name" value="FERM/acyl-CoA-bd_prot_sf"/>
</dbReference>